<protein>
    <submittedName>
        <fullName evidence="1">Uncharacterized protein</fullName>
    </submittedName>
</protein>
<gene>
    <name evidence="1" type="ORF">DEU50_11033</name>
</gene>
<proteinExistence type="predicted"/>
<sequence>MSLFVPISLQTGETLHSMYHGIPMEVMRHPAHAHAIAII</sequence>
<dbReference type="AlphaFoldDB" id="A0AAX1PHD6"/>
<dbReference type="EMBL" id="QLLM01000010">
    <property type="protein sequence ID" value="RAJ04354.1"/>
    <property type="molecule type" value="Genomic_DNA"/>
</dbReference>
<accession>A0AAX1PHD6</accession>
<comment type="caution">
    <text evidence="1">The sequence shown here is derived from an EMBL/GenBank/DDBJ whole genome shotgun (WGS) entry which is preliminary data.</text>
</comment>
<reference evidence="1 2" key="1">
    <citation type="submission" date="2018-06" db="EMBL/GenBank/DDBJ databases">
        <title>Freshwater and sediment microbial communities from various areas in North America, analyzing microbe dynamics in response to fracking.</title>
        <authorList>
            <person name="Lamendella R."/>
        </authorList>
    </citation>
    <scope>NUCLEOTIDE SEQUENCE [LARGE SCALE GENOMIC DNA]</scope>
    <source>
        <strain evidence="1 2">17</strain>
    </source>
</reference>
<dbReference type="Proteomes" id="UP000249422">
    <property type="component" value="Unassembled WGS sequence"/>
</dbReference>
<name>A0AAX1PHD6_AERSA</name>
<organism evidence="1 2">
    <name type="scientific">Aeromonas salmonicida</name>
    <dbReference type="NCBI Taxonomy" id="645"/>
    <lineage>
        <taxon>Bacteria</taxon>
        <taxon>Pseudomonadati</taxon>
        <taxon>Pseudomonadota</taxon>
        <taxon>Gammaproteobacteria</taxon>
        <taxon>Aeromonadales</taxon>
        <taxon>Aeromonadaceae</taxon>
        <taxon>Aeromonas</taxon>
    </lineage>
</organism>
<evidence type="ECO:0000313" key="1">
    <source>
        <dbReference type="EMBL" id="RAJ04354.1"/>
    </source>
</evidence>
<evidence type="ECO:0000313" key="2">
    <source>
        <dbReference type="Proteomes" id="UP000249422"/>
    </source>
</evidence>
<dbReference type="KEGG" id="aeo:O23A_p3655"/>